<accession>A0A164PUA3</accession>
<dbReference type="Proteomes" id="UP000076722">
    <property type="component" value="Unassembled WGS sequence"/>
</dbReference>
<name>A0A164PUA3_9AGAM</name>
<dbReference type="EMBL" id="KV419430">
    <property type="protein sequence ID" value="KZS89042.1"/>
    <property type="molecule type" value="Genomic_DNA"/>
</dbReference>
<evidence type="ECO:0000313" key="2">
    <source>
        <dbReference type="EMBL" id="KZS89042.1"/>
    </source>
</evidence>
<protein>
    <submittedName>
        <fullName evidence="2">Uncharacterized protein</fullName>
    </submittedName>
</protein>
<dbReference type="Pfam" id="PF13650">
    <property type="entry name" value="Asp_protease_2"/>
    <property type="match status" value="1"/>
</dbReference>
<gene>
    <name evidence="2" type="ORF">SISNIDRAFT_417272</name>
</gene>
<proteinExistence type="predicted"/>
<sequence length="384" mass="43960">MISHLKDSAPRFKGNPHRLKRFLTDFETLADEAKLTDAQKCTYLPRYASYRIQQQWEQLEPFKDQDWKALKDKLHALYPVTYDSYSYESEDLEALVNKSKNIPIGSVEDFAAYHRNFSQMSTFLIDQKRLGIKECNKLYWQGLPPVFATEVLERLKRKFTDKDPKHIWTMEEIHDAAIFVLSERTNLIVAHDSLPLREIEVMVNNQISVKAVVDDGSQLVTLRQDVWKQLENSPVFPSHRTQLVSADTGTSQTLGLIKDLPLRVGPITYYVQAQVVRDSPVPLLLGLPFWALAQVHKDVYRDGFMTLTMSDPNDRETVITVSTTARGFKGRSNPDTDSNDLREPPMPPMTLLQGLESEFPTSSTPQALRALAALSDPQIRHFFH</sequence>
<dbReference type="AlphaFoldDB" id="A0A164PUA3"/>
<dbReference type="InterPro" id="IPR021109">
    <property type="entry name" value="Peptidase_aspartic_dom_sf"/>
</dbReference>
<dbReference type="CDD" id="cd00303">
    <property type="entry name" value="retropepsin_like"/>
    <property type="match status" value="1"/>
</dbReference>
<reference evidence="2 3" key="1">
    <citation type="journal article" date="2016" name="Mol. Biol. Evol.">
        <title>Comparative Genomics of Early-Diverging Mushroom-Forming Fungi Provides Insights into the Origins of Lignocellulose Decay Capabilities.</title>
        <authorList>
            <person name="Nagy L.G."/>
            <person name="Riley R."/>
            <person name="Tritt A."/>
            <person name="Adam C."/>
            <person name="Daum C."/>
            <person name="Floudas D."/>
            <person name="Sun H."/>
            <person name="Yadav J.S."/>
            <person name="Pangilinan J."/>
            <person name="Larsson K.H."/>
            <person name="Matsuura K."/>
            <person name="Barry K."/>
            <person name="Labutti K."/>
            <person name="Kuo R."/>
            <person name="Ohm R.A."/>
            <person name="Bhattacharya S.S."/>
            <person name="Shirouzu T."/>
            <person name="Yoshinaga Y."/>
            <person name="Martin F.M."/>
            <person name="Grigoriev I.V."/>
            <person name="Hibbett D.S."/>
        </authorList>
    </citation>
    <scope>NUCLEOTIDE SEQUENCE [LARGE SCALE GENOMIC DNA]</scope>
    <source>
        <strain evidence="2 3">HHB9708</strain>
    </source>
</reference>
<keyword evidence="3" id="KW-1185">Reference proteome</keyword>
<dbReference type="STRING" id="1314777.A0A164PUA3"/>
<evidence type="ECO:0000313" key="3">
    <source>
        <dbReference type="Proteomes" id="UP000076722"/>
    </source>
</evidence>
<dbReference type="OrthoDB" id="3260546at2759"/>
<dbReference type="SUPFAM" id="SSF50630">
    <property type="entry name" value="Acid proteases"/>
    <property type="match status" value="1"/>
</dbReference>
<organism evidence="2 3">
    <name type="scientific">Sistotremastrum niveocremeum HHB9708</name>
    <dbReference type="NCBI Taxonomy" id="1314777"/>
    <lineage>
        <taxon>Eukaryota</taxon>
        <taxon>Fungi</taxon>
        <taxon>Dikarya</taxon>
        <taxon>Basidiomycota</taxon>
        <taxon>Agaricomycotina</taxon>
        <taxon>Agaricomycetes</taxon>
        <taxon>Sistotremastrales</taxon>
        <taxon>Sistotremastraceae</taxon>
        <taxon>Sertulicium</taxon>
        <taxon>Sertulicium niveocremeum</taxon>
    </lineage>
</organism>
<evidence type="ECO:0000256" key="1">
    <source>
        <dbReference type="SAM" id="MobiDB-lite"/>
    </source>
</evidence>
<dbReference type="Gene3D" id="2.40.70.10">
    <property type="entry name" value="Acid Proteases"/>
    <property type="match status" value="1"/>
</dbReference>
<feature type="region of interest" description="Disordered" evidence="1">
    <location>
        <begin position="326"/>
        <end position="346"/>
    </location>
</feature>